<feature type="domain" description="DYW" evidence="4">
    <location>
        <begin position="444"/>
        <end position="536"/>
    </location>
</feature>
<evidence type="ECO:0000256" key="2">
    <source>
        <dbReference type="ARBA" id="ARBA00022737"/>
    </source>
</evidence>
<protein>
    <recommendedName>
        <fullName evidence="4">DYW domain-containing protein</fullName>
    </recommendedName>
</protein>
<proteinExistence type="inferred from homology"/>
<dbReference type="PANTHER" id="PTHR47926:SF360">
    <property type="entry name" value="PENTATRICOPEPTIDE REPEAT-CONTAINING PROTEIN"/>
    <property type="match status" value="1"/>
</dbReference>
<name>A0A803NB83_CHEQI</name>
<evidence type="ECO:0000313" key="5">
    <source>
        <dbReference type="EnsemblPlants" id="AUR62043311-RA:cds"/>
    </source>
</evidence>
<dbReference type="PANTHER" id="PTHR47926">
    <property type="entry name" value="PENTATRICOPEPTIDE REPEAT-CONTAINING PROTEIN"/>
    <property type="match status" value="1"/>
</dbReference>
<comment type="similarity">
    <text evidence="1">Belongs to the PPR family. PCMP-H subfamily.</text>
</comment>
<evidence type="ECO:0000256" key="1">
    <source>
        <dbReference type="ARBA" id="ARBA00006643"/>
    </source>
</evidence>
<dbReference type="Pfam" id="PF13041">
    <property type="entry name" value="PPR_2"/>
    <property type="match status" value="2"/>
</dbReference>
<dbReference type="AlphaFoldDB" id="A0A803NB83"/>
<dbReference type="Pfam" id="PF20431">
    <property type="entry name" value="E_motif"/>
    <property type="match status" value="1"/>
</dbReference>
<accession>A0A803NB83</accession>
<dbReference type="Gramene" id="AUR62043311-RA">
    <property type="protein sequence ID" value="AUR62043311-RA:cds"/>
    <property type="gene ID" value="AUR62043311"/>
</dbReference>
<dbReference type="OMA" id="VSIWNAM"/>
<dbReference type="Proteomes" id="UP000596660">
    <property type="component" value="Unplaced"/>
</dbReference>
<keyword evidence="2" id="KW-0677">Repeat</keyword>
<feature type="repeat" description="PPR" evidence="3">
    <location>
        <begin position="131"/>
        <end position="165"/>
    </location>
</feature>
<dbReference type="InterPro" id="IPR046960">
    <property type="entry name" value="PPR_At4g14850-like_plant"/>
</dbReference>
<feature type="repeat" description="PPR" evidence="3">
    <location>
        <begin position="232"/>
        <end position="266"/>
    </location>
</feature>
<dbReference type="EnsemblPlants" id="AUR62043311-RA">
    <property type="protein sequence ID" value="AUR62043311-RA:cds"/>
    <property type="gene ID" value="AUR62043311"/>
</dbReference>
<dbReference type="Pfam" id="PF01535">
    <property type="entry name" value="PPR"/>
    <property type="match status" value="3"/>
</dbReference>
<dbReference type="GO" id="GO:0008270">
    <property type="term" value="F:zinc ion binding"/>
    <property type="evidence" value="ECO:0007669"/>
    <property type="project" value="InterPro"/>
</dbReference>
<dbReference type="GO" id="GO:0009451">
    <property type="term" value="P:RNA modification"/>
    <property type="evidence" value="ECO:0007669"/>
    <property type="project" value="InterPro"/>
</dbReference>
<dbReference type="InterPro" id="IPR032867">
    <property type="entry name" value="DYW_dom"/>
</dbReference>
<keyword evidence="6" id="KW-1185">Reference proteome</keyword>
<dbReference type="NCBIfam" id="TIGR00756">
    <property type="entry name" value="PPR"/>
    <property type="match status" value="3"/>
</dbReference>
<dbReference type="PROSITE" id="PS51375">
    <property type="entry name" value="PPR"/>
    <property type="match status" value="3"/>
</dbReference>
<dbReference type="GO" id="GO:0003723">
    <property type="term" value="F:RNA binding"/>
    <property type="evidence" value="ECO:0007669"/>
    <property type="project" value="InterPro"/>
</dbReference>
<reference evidence="5" key="2">
    <citation type="submission" date="2021-03" db="UniProtKB">
        <authorList>
            <consortium name="EnsemblPlants"/>
        </authorList>
    </citation>
    <scope>IDENTIFICATION</scope>
</reference>
<dbReference type="Pfam" id="PF14432">
    <property type="entry name" value="DYW_deaminase"/>
    <property type="match status" value="1"/>
</dbReference>
<dbReference type="InterPro" id="IPR046848">
    <property type="entry name" value="E_motif"/>
</dbReference>
<dbReference type="InterPro" id="IPR011990">
    <property type="entry name" value="TPR-like_helical_dom_sf"/>
</dbReference>
<evidence type="ECO:0000259" key="4">
    <source>
        <dbReference type="Pfam" id="PF14432"/>
    </source>
</evidence>
<sequence length="582" mass="65420">MPTLHQNTRMCLSLLFSRRFSSPLPAAATATDFQMLKCVLDDCKTALDSKAVLETHVKIVKLGFGMDYSLVSHMLLTYIDCGKLDFARRLLDETPCWNADLITGNIMISRFMKNGDVEAAKRVFFNMPLKDVVSWNSLIGGCVKNSRVEEALRMFKDMCLLGVEPDEFTFSSVIAGCARLGALDHALWIHNLLIEKEIALNDILLSAIIDMYAKCGKIEIAKEIFDGCKSSSVSVWNSMITGLAVHGLATDAIYVFSRMEEENIFPDSITFLGILVACSHCGLVELGKKYFDMMNRKYSIEPELEHYGTMVDILGRAGRLDEAYATIRAMSMKPDVVIWKALLSACRTYRNAPLGEIAIRNISSLDGGDYVLLSNTYCSLNKWSSSANMREEMKREGIHKDHGKSWIELAGIIHHFKAGNQAHPEMEAIYKIMKQLIKRAKLGGYVPATDLVLMDVSEEEKEENLIFHSEKLALAFGVLKTSPRTEIRITKNLRTCYDCHSWFKIVSRMLARVIIVRDRVRFHKFEAGSCSCGDYWCCISQSYIFTAAMLLSVLLKMNYAASKNLWIPGLGHPLDAMAGLKY</sequence>
<evidence type="ECO:0000313" key="6">
    <source>
        <dbReference type="Proteomes" id="UP000596660"/>
    </source>
</evidence>
<reference evidence="5" key="1">
    <citation type="journal article" date="2017" name="Nature">
        <title>The genome of Chenopodium quinoa.</title>
        <authorList>
            <person name="Jarvis D.E."/>
            <person name="Ho Y.S."/>
            <person name="Lightfoot D.J."/>
            <person name="Schmoeckel S.M."/>
            <person name="Li B."/>
            <person name="Borm T.J.A."/>
            <person name="Ohyanagi H."/>
            <person name="Mineta K."/>
            <person name="Michell C.T."/>
            <person name="Saber N."/>
            <person name="Kharbatia N.M."/>
            <person name="Rupper R.R."/>
            <person name="Sharp A.R."/>
            <person name="Dally N."/>
            <person name="Boughton B.A."/>
            <person name="Woo Y.H."/>
            <person name="Gao G."/>
            <person name="Schijlen E.G.W.M."/>
            <person name="Guo X."/>
            <person name="Momin A.A."/>
            <person name="Negrao S."/>
            <person name="Al-Babili S."/>
            <person name="Gehring C."/>
            <person name="Roessner U."/>
            <person name="Jung C."/>
            <person name="Murphy K."/>
            <person name="Arold S.T."/>
            <person name="Gojobori T."/>
            <person name="van der Linden C.G."/>
            <person name="van Loo E.N."/>
            <person name="Jellen E.N."/>
            <person name="Maughan P.J."/>
            <person name="Tester M."/>
        </authorList>
    </citation>
    <scope>NUCLEOTIDE SEQUENCE [LARGE SCALE GENOMIC DNA]</scope>
    <source>
        <strain evidence="5">cv. PI 614886</strain>
    </source>
</reference>
<dbReference type="InterPro" id="IPR002885">
    <property type="entry name" value="PPR_rpt"/>
</dbReference>
<feature type="repeat" description="PPR" evidence="3">
    <location>
        <begin position="166"/>
        <end position="200"/>
    </location>
</feature>
<evidence type="ECO:0000256" key="3">
    <source>
        <dbReference type="PROSITE-ProRule" id="PRU00708"/>
    </source>
</evidence>
<dbReference type="Gene3D" id="1.25.40.10">
    <property type="entry name" value="Tetratricopeptide repeat domain"/>
    <property type="match status" value="3"/>
</dbReference>
<dbReference type="FunFam" id="1.25.40.10:FF:000242">
    <property type="entry name" value="Pentatricopeptide repeat-containing protein"/>
    <property type="match status" value="1"/>
</dbReference>
<organism evidence="5 6">
    <name type="scientific">Chenopodium quinoa</name>
    <name type="common">Quinoa</name>
    <dbReference type="NCBI Taxonomy" id="63459"/>
    <lineage>
        <taxon>Eukaryota</taxon>
        <taxon>Viridiplantae</taxon>
        <taxon>Streptophyta</taxon>
        <taxon>Embryophyta</taxon>
        <taxon>Tracheophyta</taxon>
        <taxon>Spermatophyta</taxon>
        <taxon>Magnoliopsida</taxon>
        <taxon>eudicotyledons</taxon>
        <taxon>Gunneridae</taxon>
        <taxon>Pentapetalae</taxon>
        <taxon>Caryophyllales</taxon>
        <taxon>Chenopodiaceae</taxon>
        <taxon>Chenopodioideae</taxon>
        <taxon>Atripliceae</taxon>
        <taxon>Chenopodium</taxon>
    </lineage>
</organism>